<evidence type="ECO:0000313" key="2">
    <source>
        <dbReference type="EMBL" id="TCS60972.1"/>
    </source>
</evidence>
<dbReference type="Proteomes" id="UP000295304">
    <property type="component" value="Unassembled WGS sequence"/>
</dbReference>
<dbReference type="InterPro" id="IPR007481">
    <property type="entry name" value="SspB"/>
</dbReference>
<dbReference type="AlphaFoldDB" id="A0A4R3J6I0"/>
<dbReference type="InterPro" id="IPR036760">
    <property type="entry name" value="SspB-like_sf"/>
</dbReference>
<dbReference type="SUPFAM" id="SSF101738">
    <property type="entry name" value="SspB-like"/>
    <property type="match status" value="1"/>
</dbReference>
<dbReference type="OrthoDB" id="9800412at2"/>
<evidence type="ECO:0008006" key="4">
    <source>
        <dbReference type="Google" id="ProtNLM"/>
    </source>
</evidence>
<feature type="region of interest" description="Disordered" evidence="1">
    <location>
        <begin position="136"/>
        <end position="191"/>
    </location>
</feature>
<reference evidence="2 3" key="1">
    <citation type="submission" date="2019-03" db="EMBL/GenBank/DDBJ databases">
        <title>Genomic Encyclopedia of Type Strains, Phase IV (KMG-IV): sequencing the most valuable type-strain genomes for metagenomic binning, comparative biology and taxonomic classification.</title>
        <authorList>
            <person name="Goeker M."/>
        </authorList>
    </citation>
    <scope>NUCLEOTIDE SEQUENCE [LARGE SCALE GENOMIC DNA]</scope>
    <source>
        <strain evidence="2 3">DSM 101688</strain>
    </source>
</reference>
<dbReference type="RefSeq" id="WP_132939788.1">
    <property type="nucleotide sequence ID" value="NZ_CP119676.1"/>
</dbReference>
<sequence>MEDDLLRYDRWVEDALRGVIRRGLHFINEHGLPGDHHFYITFRTHAPGVRIPPHLRAQHPEDMTIVLQHQFDGLVVRDDAFEVTLSFGGKPERLTVPFDSVAAFADPSVNFGLQLKIEDDGDDDDLGDGGDDLFIDIDENDNDAATSGAPNDLPFKAAGSKGDKDKPSVGDVSEKDEKSGQVITLDAFRKK</sequence>
<gene>
    <name evidence="2" type="ORF">EDD55_109133</name>
</gene>
<name>A0A4R3J6I0_9PROT</name>
<organism evidence="2 3">
    <name type="scientific">Varunaivibrio sulfuroxidans</name>
    <dbReference type="NCBI Taxonomy" id="1773489"/>
    <lineage>
        <taxon>Bacteria</taxon>
        <taxon>Pseudomonadati</taxon>
        <taxon>Pseudomonadota</taxon>
        <taxon>Alphaproteobacteria</taxon>
        <taxon>Rhodospirillales</taxon>
        <taxon>Magnetovibrionaceae</taxon>
        <taxon>Varunaivibrio</taxon>
    </lineage>
</organism>
<dbReference type="Pfam" id="PF04386">
    <property type="entry name" value="SspB"/>
    <property type="match status" value="1"/>
</dbReference>
<evidence type="ECO:0000256" key="1">
    <source>
        <dbReference type="SAM" id="MobiDB-lite"/>
    </source>
</evidence>
<accession>A0A4R3J6I0</accession>
<keyword evidence="3" id="KW-1185">Reference proteome</keyword>
<dbReference type="Gene3D" id="2.30.30.220">
    <property type="entry name" value="SspB-like"/>
    <property type="match status" value="1"/>
</dbReference>
<feature type="compositionally biased region" description="Basic and acidic residues" evidence="1">
    <location>
        <begin position="161"/>
        <end position="179"/>
    </location>
</feature>
<dbReference type="EMBL" id="SLZW01000009">
    <property type="protein sequence ID" value="TCS60972.1"/>
    <property type="molecule type" value="Genomic_DNA"/>
</dbReference>
<comment type="caution">
    <text evidence="2">The sequence shown here is derived from an EMBL/GenBank/DDBJ whole genome shotgun (WGS) entry which is preliminary data.</text>
</comment>
<evidence type="ECO:0000313" key="3">
    <source>
        <dbReference type="Proteomes" id="UP000295304"/>
    </source>
</evidence>
<protein>
    <recommendedName>
        <fullName evidence="4">Stringent starvation protein B</fullName>
    </recommendedName>
</protein>
<proteinExistence type="predicted"/>